<dbReference type="EMBL" id="PGOL01000402">
    <property type="protein sequence ID" value="PKI71104.1"/>
    <property type="molecule type" value="Genomic_DNA"/>
</dbReference>
<gene>
    <name evidence="1" type="ORF">CRG98_008505</name>
</gene>
<comment type="caution">
    <text evidence="1">The sequence shown here is derived from an EMBL/GenBank/DDBJ whole genome shotgun (WGS) entry which is preliminary data.</text>
</comment>
<reference evidence="1 2" key="1">
    <citation type="submission" date="2017-11" db="EMBL/GenBank/DDBJ databases">
        <title>De-novo sequencing of pomegranate (Punica granatum L.) genome.</title>
        <authorList>
            <person name="Akparov Z."/>
            <person name="Amiraslanov A."/>
            <person name="Hajiyeva S."/>
            <person name="Abbasov M."/>
            <person name="Kaur K."/>
            <person name="Hamwieh A."/>
            <person name="Solovyev V."/>
            <person name="Salamov A."/>
            <person name="Braich B."/>
            <person name="Kosarev P."/>
            <person name="Mahmoud A."/>
            <person name="Hajiyev E."/>
            <person name="Babayeva S."/>
            <person name="Izzatullayeva V."/>
            <person name="Mammadov A."/>
            <person name="Mammadov A."/>
            <person name="Sharifova S."/>
            <person name="Ojaghi J."/>
            <person name="Eynullazada K."/>
            <person name="Bayramov B."/>
            <person name="Abdulazimova A."/>
            <person name="Shahmuradov I."/>
        </authorList>
    </citation>
    <scope>NUCLEOTIDE SEQUENCE [LARGE SCALE GENOMIC DNA]</scope>
    <source>
        <strain evidence="2">cv. AG2017</strain>
        <tissue evidence="1">Leaf</tissue>
    </source>
</reference>
<dbReference type="AlphaFoldDB" id="A0A2I0KRH7"/>
<sequence length="133" mass="14625">MSDIIVLSRDPAMPEPQIQCTCAIYHPRGRDARKTRKLTGCEGTFQLCGRFQVTAGCRTMQKVESFDPKTSCWEQVSTCPGIRLKGTIIKSLYINVMDGNNVICNNSGRPDAKVPKSRCIPANVIIGAFCSVI</sequence>
<protein>
    <submittedName>
        <fullName evidence="1">Uncharacterized protein</fullName>
    </submittedName>
</protein>
<dbReference type="Proteomes" id="UP000233551">
    <property type="component" value="Unassembled WGS sequence"/>
</dbReference>
<keyword evidence="2" id="KW-1185">Reference proteome</keyword>
<organism evidence="1 2">
    <name type="scientific">Punica granatum</name>
    <name type="common">Pomegranate</name>
    <dbReference type="NCBI Taxonomy" id="22663"/>
    <lineage>
        <taxon>Eukaryota</taxon>
        <taxon>Viridiplantae</taxon>
        <taxon>Streptophyta</taxon>
        <taxon>Embryophyta</taxon>
        <taxon>Tracheophyta</taxon>
        <taxon>Spermatophyta</taxon>
        <taxon>Magnoliopsida</taxon>
        <taxon>eudicotyledons</taxon>
        <taxon>Gunneridae</taxon>
        <taxon>Pentapetalae</taxon>
        <taxon>rosids</taxon>
        <taxon>malvids</taxon>
        <taxon>Myrtales</taxon>
        <taxon>Lythraceae</taxon>
        <taxon>Punica</taxon>
    </lineage>
</organism>
<evidence type="ECO:0000313" key="1">
    <source>
        <dbReference type="EMBL" id="PKI71104.1"/>
    </source>
</evidence>
<proteinExistence type="predicted"/>
<evidence type="ECO:0000313" key="2">
    <source>
        <dbReference type="Proteomes" id="UP000233551"/>
    </source>
</evidence>
<accession>A0A2I0KRH7</accession>
<name>A0A2I0KRH7_PUNGR</name>